<proteinExistence type="predicted"/>
<feature type="non-terminal residue" evidence="1">
    <location>
        <position position="1"/>
    </location>
</feature>
<reference evidence="1" key="1">
    <citation type="submission" date="2020-04" db="EMBL/GenBank/DDBJ databases">
        <title>A chromosome-scale assembly and high-density genetic map of the yellow drum (Nibea albiflora) genome.</title>
        <authorList>
            <person name="Xu D."/>
            <person name="Zhang W."/>
            <person name="Chen R."/>
            <person name="Tan P."/>
            <person name="Wang L."/>
            <person name="Song H."/>
            <person name="Tian L."/>
            <person name="Zhu Q."/>
            <person name="Wang B."/>
        </authorList>
    </citation>
    <scope>NUCLEOTIDE SEQUENCE</scope>
    <source>
        <strain evidence="1">ZJHYS-2018</strain>
    </source>
</reference>
<dbReference type="EMBL" id="CM024808">
    <property type="protein sequence ID" value="KAG8006787.1"/>
    <property type="molecule type" value="Genomic_DNA"/>
</dbReference>
<accession>A0ACB7EX27</accession>
<protein>
    <submittedName>
        <fullName evidence="1">Uncharacterized protein</fullName>
    </submittedName>
</protein>
<comment type="caution">
    <text evidence="1">The sequence shown here is derived from an EMBL/GenBank/DDBJ whole genome shotgun (WGS) entry which is preliminary data.</text>
</comment>
<evidence type="ECO:0000313" key="2">
    <source>
        <dbReference type="Proteomes" id="UP000805704"/>
    </source>
</evidence>
<organism evidence="1 2">
    <name type="scientific">Nibea albiflora</name>
    <name type="common">Yellow drum</name>
    <name type="synonym">Corvina albiflora</name>
    <dbReference type="NCBI Taxonomy" id="240163"/>
    <lineage>
        <taxon>Eukaryota</taxon>
        <taxon>Metazoa</taxon>
        <taxon>Chordata</taxon>
        <taxon>Craniata</taxon>
        <taxon>Vertebrata</taxon>
        <taxon>Euteleostomi</taxon>
        <taxon>Actinopterygii</taxon>
        <taxon>Neopterygii</taxon>
        <taxon>Teleostei</taxon>
        <taxon>Neoteleostei</taxon>
        <taxon>Acanthomorphata</taxon>
        <taxon>Eupercaria</taxon>
        <taxon>Sciaenidae</taxon>
        <taxon>Nibea</taxon>
    </lineage>
</organism>
<evidence type="ECO:0000313" key="1">
    <source>
        <dbReference type="EMBL" id="KAG8006787.1"/>
    </source>
</evidence>
<name>A0ACB7EX27_NIBAL</name>
<dbReference type="Proteomes" id="UP000805704">
    <property type="component" value="Chromosome 20"/>
</dbReference>
<sequence length="149" mass="15108">CFVLFLRLAPSDGAASKRKPLGANQVPPSGEQRPPSPPGPPPSALLGNAQQAGSETQSSQDISPAVAAALLQLISQQDSEAVAPQRSKDPSPAVDAPTRGQPPPPWVADSPPKPSAAAEAPAALVTAAATTAAQFPKDQDLRFSHGAAR</sequence>
<keyword evidence="2" id="KW-1185">Reference proteome</keyword>
<gene>
    <name evidence="1" type="ORF">GBF38_022807</name>
</gene>